<name>A0A3N4MAQ9_9BACT</name>
<evidence type="ECO:0000256" key="5">
    <source>
        <dbReference type="SAM" id="SignalP"/>
    </source>
</evidence>
<dbReference type="RefSeq" id="WP_123864756.1">
    <property type="nucleotide sequence ID" value="NZ_QXZY01000013.1"/>
</dbReference>
<dbReference type="InterPro" id="IPR011990">
    <property type="entry name" value="TPR-like_helical_dom_sf"/>
</dbReference>
<evidence type="ECO:0000256" key="1">
    <source>
        <dbReference type="ARBA" id="ARBA00022737"/>
    </source>
</evidence>
<feature type="chain" id="PRO_5018187248" evidence="5">
    <location>
        <begin position="21"/>
        <end position="578"/>
    </location>
</feature>
<sequence>MKKRISTLIALLFLAGGAMAQTIEDGLKNLYYGKYATAKSDFEKAIAAKPTDDRGYYYLGIAELGAENKDGAAAAFQKGLQAVPNSPLLNAGLGRIDLLNGDAAAARQKFDAANAATKGKNGDVARAIADANTEVKGGDKAFALTTMETLLNGNEGRKGYKPVAADYIELGDVYRYMGGENGGKAISAYEKALELEANNAEAVMKQGHVNYNAKLLEQAVGDYAKAAQLDPNYAPVFYELYQFYYTPKPRQFSLPKAKENLQKYLALSDQADKTKNEYYLTSIMFLDKDYQGAITKAQGLIPQANESYKMKLERLIADAYLQKGDSLGAKTAFDQYVQKVGETKLEPIDYKLGSEIYGRIKYQDSTTQSGIDQKALEYLEKYASADTVKDLDRYEAVAKAFQQARVFGKAGEWYKKYADLKIEQKEKPAAVDWYNVGINYYLASAGTTTDTTKLVSADSAFSQLATNYPDLTTGYYWQGMTAAARDVEAKTGVAVPFFEKYLTMAEGDPVKNKAGLIKAYTYMMVYYYNKEDKANLQKYMDKLTPLDPNSEPVKQIRDIQNQNSKTTSRPAAPARSNN</sequence>
<keyword evidence="5" id="KW-0732">Signal</keyword>
<dbReference type="InterPro" id="IPR019734">
    <property type="entry name" value="TPR_rpt"/>
</dbReference>
<dbReference type="Pfam" id="PF13432">
    <property type="entry name" value="TPR_16"/>
    <property type="match status" value="2"/>
</dbReference>
<comment type="caution">
    <text evidence="6">The sequence shown here is derived from an EMBL/GenBank/DDBJ whole genome shotgun (WGS) entry which is preliminary data.</text>
</comment>
<dbReference type="SUPFAM" id="SSF48452">
    <property type="entry name" value="TPR-like"/>
    <property type="match status" value="1"/>
</dbReference>
<dbReference type="SMART" id="SM00028">
    <property type="entry name" value="TPR"/>
    <property type="match status" value="4"/>
</dbReference>
<proteinExistence type="predicted"/>
<feature type="repeat" description="TPR" evidence="3">
    <location>
        <begin position="200"/>
        <end position="233"/>
    </location>
</feature>
<dbReference type="AlphaFoldDB" id="A0A3N4MAQ9"/>
<dbReference type="PANTHER" id="PTHR44858">
    <property type="entry name" value="TETRATRICOPEPTIDE REPEAT PROTEIN 6"/>
    <property type="match status" value="1"/>
</dbReference>
<evidence type="ECO:0000313" key="7">
    <source>
        <dbReference type="Proteomes" id="UP000279089"/>
    </source>
</evidence>
<evidence type="ECO:0000313" key="6">
    <source>
        <dbReference type="EMBL" id="RPD38816.1"/>
    </source>
</evidence>
<dbReference type="Proteomes" id="UP000279089">
    <property type="component" value="Unassembled WGS sequence"/>
</dbReference>
<dbReference type="EMBL" id="RMBX01000013">
    <property type="protein sequence ID" value="RPD38816.1"/>
    <property type="molecule type" value="Genomic_DNA"/>
</dbReference>
<keyword evidence="1" id="KW-0677">Repeat</keyword>
<gene>
    <name evidence="6" type="ORF">EG028_21945</name>
</gene>
<keyword evidence="2 3" id="KW-0802">TPR repeat</keyword>
<accession>A0A3N4MAQ9</accession>
<protein>
    <submittedName>
        <fullName evidence="6">Uncharacterized protein</fullName>
    </submittedName>
</protein>
<reference evidence="7" key="1">
    <citation type="submission" date="2018-11" db="EMBL/GenBank/DDBJ databases">
        <title>Chitinophaga lutea sp.nov., isolate from arsenic contaminated soil.</title>
        <authorList>
            <person name="Zong Y."/>
        </authorList>
    </citation>
    <scope>NUCLEOTIDE SEQUENCE [LARGE SCALE GENOMIC DNA]</scope>
    <source>
        <strain evidence="7">YLT18</strain>
    </source>
</reference>
<evidence type="ECO:0000256" key="2">
    <source>
        <dbReference type="ARBA" id="ARBA00022803"/>
    </source>
</evidence>
<dbReference type="PROSITE" id="PS50005">
    <property type="entry name" value="TPR"/>
    <property type="match status" value="1"/>
</dbReference>
<dbReference type="InterPro" id="IPR050498">
    <property type="entry name" value="Ycf3"/>
</dbReference>
<keyword evidence="7" id="KW-1185">Reference proteome</keyword>
<evidence type="ECO:0000256" key="3">
    <source>
        <dbReference type="PROSITE-ProRule" id="PRU00339"/>
    </source>
</evidence>
<feature type="region of interest" description="Disordered" evidence="4">
    <location>
        <begin position="559"/>
        <end position="578"/>
    </location>
</feature>
<dbReference type="Gene3D" id="1.25.40.10">
    <property type="entry name" value="Tetratricopeptide repeat domain"/>
    <property type="match status" value="3"/>
</dbReference>
<organism evidence="6 7">
    <name type="scientific">Chitinophaga barathri</name>
    <dbReference type="NCBI Taxonomy" id="1647451"/>
    <lineage>
        <taxon>Bacteria</taxon>
        <taxon>Pseudomonadati</taxon>
        <taxon>Bacteroidota</taxon>
        <taxon>Chitinophagia</taxon>
        <taxon>Chitinophagales</taxon>
        <taxon>Chitinophagaceae</taxon>
        <taxon>Chitinophaga</taxon>
    </lineage>
</organism>
<evidence type="ECO:0000256" key="4">
    <source>
        <dbReference type="SAM" id="MobiDB-lite"/>
    </source>
</evidence>
<dbReference type="PANTHER" id="PTHR44858:SF1">
    <property type="entry name" value="UDP-N-ACETYLGLUCOSAMINE--PEPTIDE N-ACETYLGLUCOSAMINYLTRANSFERASE SPINDLY-RELATED"/>
    <property type="match status" value="1"/>
</dbReference>
<feature type="signal peptide" evidence="5">
    <location>
        <begin position="1"/>
        <end position="20"/>
    </location>
</feature>